<gene>
    <name evidence="2" type="ORF">E4O92_05445</name>
</gene>
<evidence type="ECO:0000259" key="1">
    <source>
        <dbReference type="Pfam" id="PF13229"/>
    </source>
</evidence>
<dbReference type="OrthoDB" id="9765222at2"/>
<keyword evidence="3" id="KW-1185">Reference proteome</keyword>
<dbReference type="AlphaFoldDB" id="A0A4Y9T7W4"/>
<dbReference type="InterPro" id="IPR011050">
    <property type="entry name" value="Pectin_lyase_fold/virulence"/>
</dbReference>
<reference evidence="2 3" key="1">
    <citation type="submission" date="2019-03" db="EMBL/GenBank/DDBJ databases">
        <title>Draft genome of Massilia hortus sp. nov., a novel bacterial species of the Oxalobacteraceae family.</title>
        <authorList>
            <person name="Peta V."/>
            <person name="Raths R."/>
            <person name="Bucking H."/>
        </authorList>
    </citation>
    <scope>NUCLEOTIDE SEQUENCE [LARGE SCALE GENOMIC DNA]</scope>
    <source>
        <strain evidence="2 3">ONC3</strain>
    </source>
</reference>
<protein>
    <recommendedName>
        <fullName evidence="1">Right handed beta helix domain-containing protein</fullName>
    </recommendedName>
</protein>
<sequence>MTYQGTLQLNGKQNVTVKTVGTCGKASISPGSAITGWTKYSGNIYSAPISFTPIQVSVAGTPVAAAHWPNKPWATSTSGMPSTDLNGATRVYLDNQSVIKTNTLTSNSVDTSKPFYVEGKLWMLDTAGEWAVSGGRLYVWAPDGQSPEGRVWAAANANGINADNSSGITIDSVKIFSAFNGISANTSSNLKVLNTEISNSAQDGIWASGSNGLTVSNSSVTNTRRNGIDGWYSVNGANISNTTVSNTGTVGMPSTSDAGIMFGDGANNTINNVSVTNSGYHGISVLHNRNTSVTNSTIDTACVYLNDCAGIYTGSPDKAVLTLKIDGNTVTNIKASEGIGIYLDDSANGVTVNNNKVSNTTIAINLHNAFNNVITNNTVTSSGTVHMGFGQDISGQIRNNQVTGNTFKSTNGEQTYNMQTGSNLKTFATWNNNTYTSTNTNVFARIWDGSSAGQTLSWSSWKSWSGQDGSSTMNGSR</sequence>
<dbReference type="Gene3D" id="2.160.20.10">
    <property type="entry name" value="Single-stranded right-handed beta-helix, Pectin lyase-like"/>
    <property type="match status" value="2"/>
</dbReference>
<dbReference type="SMART" id="SM00710">
    <property type="entry name" value="PbH1"/>
    <property type="match status" value="10"/>
</dbReference>
<dbReference type="PANTHER" id="PTHR36453:SF1">
    <property type="entry name" value="RIGHT HANDED BETA HELIX DOMAIN-CONTAINING PROTEIN"/>
    <property type="match status" value="1"/>
</dbReference>
<feature type="domain" description="Right handed beta helix" evidence="1">
    <location>
        <begin position="156"/>
        <end position="298"/>
    </location>
</feature>
<dbReference type="InterPro" id="IPR022441">
    <property type="entry name" value="Para_beta_helix_rpt-2"/>
</dbReference>
<proteinExistence type="predicted"/>
<accession>A0A4Y9T7W4</accession>
<dbReference type="SUPFAM" id="SSF51126">
    <property type="entry name" value="Pectin lyase-like"/>
    <property type="match status" value="1"/>
</dbReference>
<dbReference type="PANTHER" id="PTHR36453">
    <property type="entry name" value="SECRETED PROTEIN-RELATED"/>
    <property type="match status" value="1"/>
</dbReference>
<evidence type="ECO:0000313" key="3">
    <source>
        <dbReference type="Proteomes" id="UP000297258"/>
    </source>
</evidence>
<dbReference type="Proteomes" id="UP000297258">
    <property type="component" value="Unassembled WGS sequence"/>
</dbReference>
<dbReference type="InterPro" id="IPR039448">
    <property type="entry name" value="Beta_helix"/>
</dbReference>
<dbReference type="Pfam" id="PF13229">
    <property type="entry name" value="Beta_helix"/>
    <property type="match status" value="1"/>
</dbReference>
<dbReference type="InterPro" id="IPR012334">
    <property type="entry name" value="Pectin_lyas_fold"/>
</dbReference>
<name>A0A4Y9T7W4_9BURK</name>
<organism evidence="2 3">
    <name type="scientific">Massilia horti</name>
    <dbReference type="NCBI Taxonomy" id="2562153"/>
    <lineage>
        <taxon>Bacteria</taxon>
        <taxon>Pseudomonadati</taxon>
        <taxon>Pseudomonadota</taxon>
        <taxon>Betaproteobacteria</taxon>
        <taxon>Burkholderiales</taxon>
        <taxon>Oxalobacteraceae</taxon>
        <taxon>Telluria group</taxon>
        <taxon>Massilia</taxon>
    </lineage>
</organism>
<dbReference type="InterPro" id="IPR006626">
    <property type="entry name" value="PbH1"/>
</dbReference>
<dbReference type="EMBL" id="SPUM01000036">
    <property type="protein sequence ID" value="TFW33774.1"/>
    <property type="molecule type" value="Genomic_DNA"/>
</dbReference>
<comment type="caution">
    <text evidence="2">The sequence shown here is derived from an EMBL/GenBank/DDBJ whole genome shotgun (WGS) entry which is preliminary data.</text>
</comment>
<dbReference type="NCBIfam" id="TIGR03804">
    <property type="entry name" value="para_beta_helix"/>
    <property type="match status" value="1"/>
</dbReference>
<evidence type="ECO:0000313" key="2">
    <source>
        <dbReference type="EMBL" id="TFW33774.1"/>
    </source>
</evidence>